<dbReference type="InterPro" id="IPR027065">
    <property type="entry name" value="Lon_Prtase"/>
</dbReference>
<dbReference type="Gene3D" id="3.40.50.300">
    <property type="entry name" value="P-loop containing nucleotide triphosphate hydrolases"/>
    <property type="match status" value="1"/>
</dbReference>
<proteinExistence type="inferred from homology"/>
<dbReference type="InterPro" id="IPR014721">
    <property type="entry name" value="Ribsml_uS5_D2-typ_fold_subgr"/>
</dbReference>
<evidence type="ECO:0000256" key="8">
    <source>
        <dbReference type="PROSITE-ProRule" id="PRU01122"/>
    </source>
</evidence>
<dbReference type="Pfam" id="PF22667">
    <property type="entry name" value="Lon_lid"/>
    <property type="match status" value="1"/>
</dbReference>
<dbReference type="GO" id="GO:0004176">
    <property type="term" value="F:ATP-dependent peptidase activity"/>
    <property type="evidence" value="ECO:0007669"/>
    <property type="project" value="UniProtKB-UniRule"/>
</dbReference>
<dbReference type="InterPro" id="IPR003959">
    <property type="entry name" value="ATPase_AAA_core"/>
</dbReference>
<dbReference type="GeneID" id="30177190"/>
<dbReference type="Pfam" id="PF00004">
    <property type="entry name" value="AAA"/>
    <property type="match status" value="1"/>
</dbReference>
<accession>A0A1E3NT36</accession>
<sequence length="1009" mass="112290">MAKTSDISVLLPTVLLKNTLLHLPGVTFNMGVPIDDAFLLLEAFLQESDLLSPQIKKSLELLCSRVNVSGASAGSGKSKKSIKLSKEAKRSIEDLHSIFFASSEKHPVFACIAADKNGEICSNVAVISRLVNVQMLPDQCILGLRGELKGYAQKDLDSLTPLNVETSKYGYAGEVLYELHAGEEIPPTAENLELSKKVINGITENLTLTEKFKEDYASLNNSTFKDLLLKLNPLAELLNIQLSDSTTKNNLLKLKKLLFSLKHHQFSEILKACDIYVAVFPFAFSQEVNYLQAREPVEQLSVTLELINFVSAIFTKYLDVEFVSHSWNRIGKLQNGKQLQSKFIINHFNGLKELLSLTARNSKSAKSSEGGNASKPFRMGDASVKKGSHNSDNNDDNDDDGDLGTIAEFISNIQDYEISNDGRNLLIKDFKRLKKMQNTSSEYQQLRNYFDIVLDLPWTQTSNEAKIEKEIDLMKAKEILDKDHFGMEAAKERIIEHLAVVKLTKKTPDAHKSPIILLNGPPGVGKTSLARSIAHSLNCEFQRISLGGINDFADLKGHRRTYVGANPGLIIQALRRAKSTKIVILLDEVDKIGMAGNKGNPEAALLEILDPEQNTFFTDHYIGFPIDLSKIVFIATSNDKWDISEPLRDRMEIIDLDGYNCKEKVKIAGQFILPRQLERNGLLPSQIQMDDEVFDSIATSYTHEAGIRNFERLISKVCRKKAAELLSRKGTYNSVVLKNDLIKYLGVPFSFGSEEKFSAGNSSIQEEFGIVNGLSYNSDGSGSLLRFEMVGVPGSKRISCTGRLGEVLLESCEIAESLVEHLIHTHLFLDYNEEKLTKRLDSTSVHMHVPEGGVRKDGPSAGLTMTLCYLSLILERPVSSSIAMTGEITLSAKALPIGGLKEKLLGASLSGKITKVIVPRLNRKDLISAYIESLSDRDEANAVLTKLVLEEEQCLGDKKRRYKFSSDVESWVRKEFDVDVKYVDDFMDVIREAWGGEVVVLRKEMKAHL</sequence>
<dbReference type="OrthoDB" id="2411602at2759"/>
<dbReference type="GO" id="GO:0030163">
    <property type="term" value="P:protein catabolic process"/>
    <property type="evidence" value="ECO:0007669"/>
    <property type="project" value="InterPro"/>
</dbReference>
<dbReference type="InterPro" id="IPR020568">
    <property type="entry name" value="Ribosomal_Su5_D2-typ_SF"/>
</dbReference>
<dbReference type="PRINTS" id="PR00830">
    <property type="entry name" value="ENDOLAPTASE"/>
</dbReference>
<dbReference type="InterPro" id="IPR008268">
    <property type="entry name" value="Peptidase_S16_AS"/>
</dbReference>
<evidence type="ECO:0000256" key="1">
    <source>
        <dbReference type="ARBA" id="ARBA00022670"/>
    </source>
</evidence>
<keyword evidence="3 8" id="KW-0378">Hydrolase</keyword>
<dbReference type="PROSITE" id="PS01046">
    <property type="entry name" value="LON_SER"/>
    <property type="match status" value="1"/>
</dbReference>
<evidence type="ECO:0000259" key="10">
    <source>
        <dbReference type="PROSITE" id="PS51786"/>
    </source>
</evidence>
<reference evidence="11 12" key="1">
    <citation type="journal article" date="2016" name="Proc. Natl. Acad. Sci. U.S.A.">
        <title>Comparative genomics of biotechnologically important yeasts.</title>
        <authorList>
            <person name="Riley R."/>
            <person name="Haridas S."/>
            <person name="Wolfe K.H."/>
            <person name="Lopes M.R."/>
            <person name="Hittinger C.T."/>
            <person name="Goeker M."/>
            <person name="Salamov A.A."/>
            <person name="Wisecaver J.H."/>
            <person name="Long T.M."/>
            <person name="Calvey C.H."/>
            <person name="Aerts A.L."/>
            <person name="Barry K.W."/>
            <person name="Choi C."/>
            <person name="Clum A."/>
            <person name="Coughlan A.Y."/>
            <person name="Deshpande S."/>
            <person name="Douglass A.P."/>
            <person name="Hanson S.J."/>
            <person name="Klenk H.-P."/>
            <person name="LaButti K.M."/>
            <person name="Lapidus A."/>
            <person name="Lindquist E.A."/>
            <person name="Lipzen A.M."/>
            <person name="Meier-Kolthoff J.P."/>
            <person name="Ohm R.A."/>
            <person name="Otillar R.P."/>
            <person name="Pangilinan J.L."/>
            <person name="Peng Y."/>
            <person name="Rokas A."/>
            <person name="Rosa C.A."/>
            <person name="Scheuner C."/>
            <person name="Sibirny A.A."/>
            <person name="Slot J.C."/>
            <person name="Stielow J.B."/>
            <person name="Sun H."/>
            <person name="Kurtzman C.P."/>
            <person name="Blackwell M."/>
            <person name="Grigoriev I.V."/>
            <person name="Jeffries T.W."/>
        </authorList>
    </citation>
    <scope>NUCLEOTIDE SEQUENCE [LARGE SCALE GENOMIC DNA]</scope>
    <source>
        <strain evidence="11 12">NRRL Y-2026</strain>
    </source>
</reference>
<dbReference type="InterPro" id="IPR054594">
    <property type="entry name" value="Lon_lid"/>
</dbReference>
<feature type="active site" evidence="8">
    <location>
        <position position="903"/>
    </location>
</feature>
<evidence type="ECO:0000256" key="5">
    <source>
        <dbReference type="ARBA" id="ARBA00022840"/>
    </source>
</evidence>
<dbReference type="FunFam" id="3.40.50.300:FF:000021">
    <property type="entry name" value="Lon protease homolog"/>
    <property type="match status" value="1"/>
</dbReference>
<dbReference type="CDD" id="cd19500">
    <property type="entry name" value="RecA-like_Lon"/>
    <property type="match status" value="1"/>
</dbReference>
<dbReference type="SMART" id="SM00382">
    <property type="entry name" value="AAA"/>
    <property type="match status" value="1"/>
</dbReference>
<dbReference type="GO" id="GO:0016887">
    <property type="term" value="F:ATP hydrolysis activity"/>
    <property type="evidence" value="ECO:0007669"/>
    <property type="project" value="InterPro"/>
</dbReference>
<evidence type="ECO:0000256" key="3">
    <source>
        <dbReference type="ARBA" id="ARBA00022801"/>
    </source>
</evidence>
<comment type="catalytic activity">
    <reaction evidence="6">
        <text>Hydrolysis of proteins in presence of ATP.</text>
        <dbReference type="EC" id="3.4.21.53"/>
    </reaction>
</comment>
<comment type="similarity">
    <text evidence="8">Belongs to the peptidase S16 family.</text>
</comment>
<dbReference type="GO" id="GO:0004252">
    <property type="term" value="F:serine-type endopeptidase activity"/>
    <property type="evidence" value="ECO:0007669"/>
    <property type="project" value="UniProtKB-UniRule"/>
</dbReference>
<evidence type="ECO:0000313" key="12">
    <source>
        <dbReference type="Proteomes" id="UP000094455"/>
    </source>
</evidence>
<keyword evidence="4 8" id="KW-0720">Serine protease</keyword>
<name>A0A1E3NT36_9ASCO</name>
<dbReference type="GO" id="GO:0006508">
    <property type="term" value="P:proteolysis"/>
    <property type="evidence" value="ECO:0007669"/>
    <property type="project" value="UniProtKB-KW"/>
</dbReference>
<dbReference type="EMBL" id="KV454001">
    <property type="protein sequence ID" value="ODQ49269.1"/>
    <property type="molecule type" value="Genomic_DNA"/>
</dbReference>
<evidence type="ECO:0000256" key="7">
    <source>
        <dbReference type="ARBA" id="ARBA00066743"/>
    </source>
</evidence>
<dbReference type="RefSeq" id="XP_019020382.1">
    <property type="nucleotide sequence ID" value="XM_019160503.1"/>
</dbReference>
<keyword evidence="12" id="KW-1185">Reference proteome</keyword>
<dbReference type="PROSITE" id="PS51786">
    <property type="entry name" value="LON_PROTEOLYTIC"/>
    <property type="match status" value="1"/>
</dbReference>
<dbReference type="EC" id="3.4.21.53" evidence="7"/>
<dbReference type="InterPro" id="IPR008269">
    <property type="entry name" value="Lon_proteolytic"/>
</dbReference>
<dbReference type="STRING" id="763406.A0A1E3NT36"/>
<protein>
    <recommendedName>
        <fullName evidence="7">endopeptidase La</fullName>
        <ecNumber evidence="7">3.4.21.53</ecNumber>
    </recommendedName>
</protein>
<feature type="region of interest" description="Disordered" evidence="9">
    <location>
        <begin position="364"/>
        <end position="400"/>
    </location>
</feature>
<dbReference type="PANTHER" id="PTHR10046">
    <property type="entry name" value="ATP DEPENDENT LON PROTEASE FAMILY MEMBER"/>
    <property type="match status" value="1"/>
</dbReference>
<dbReference type="InterPro" id="IPR003593">
    <property type="entry name" value="AAA+_ATPase"/>
</dbReference>
<evidence type="ECO:0000256" key="9">
    <source>
        <dbReference type="SAM" id="MobiDB-lite"/>
    </source>
</evidence>
<feature type="domain" description="Lon proteolytic" evidence="10">
    <location>
        <begin position="765"/>
        <end position="996"/>
    </location>
</feature>
<dbReference type="Pfam" id="PF05362">
    <property type="entry name" value="Lon_C"/>
    <property type="match status" value="1"/>
</dbReference>
<gene>
    <name evidence="11" type="ORF">PICMEDRAFT_14738</name>
</gene>
<feature type="active site" evidence="8">
    <location>
        <position position="860"/>
    </location>
</feature>
<evidence type="ECO:0000256" key="2">
    <source>
        <dbReference type="ARBA" id="ARBA00022741"/>
    </source>
</evidence>
<dbReference type="GO" id="GO:0005524">
    <property type="term" value="F:ATP binding"/>
    <property type="evidence" value="ECO:0007669"/>
    <property type="project" value="UniProtKB-KW"/>
</dbReference>
<keyword evidence="1 8" id="KW-0645">Protease</keyword>
<dbReference type="Gene3D" id="1.20.5.5270">
    <property type="match status" value="1"/>
</dbReference>
<dbReference type="AlphaFoldDB" id="A0A1E3NT36"/>
<dbReference type="SUPFAM" id="SSF52540">
    <property type="entry name" value="P-loop containing nucleoside triphosphate hydrolases"/>
    <property type="match status" value="1"/>
</dbReference>
<dbReference type="Gene3D" id="1.10.8.60">
    <property type="match status" value="1"/>
</dbReference>
<dbReference type="SUPFAM" id="SSF54211">
    <property type="entry name" value="Ribosomal protein S5 domain 2-like"/>
    <property type="match status" value="1"/>
</dbReference>
<evidence type="ECO:0000313" key="11">
    <source>
        <dbReference type="EMBL" id="ODQ49269.1"/>
    </source>
</evidence>
<evidence type="ECO:0000256" key="6">
    <source>
        <dbReference type="ARBA" id="ARBA00050665"/>
    </source>
</evidence>
<dbReference type="Gene3D" id="3.30.230.10">
    <property type="match status" value="1"/>
</dbReference>
<keyword evidence="5" id="KW-0067">ATP-binding</keyword>
<evidence type="ECO:0000256" key="4">
    <source>
        <dbReference type="ARBA" id="ARBA00022825"/>
    </source>
</evidence>
<organism evidence="11 12">
    <name type="scientific">Pichia membranifaciens NRRL Y-2026</name>
    <dbReference type="NCBI Taxonomy" id="763406"/>
    <lineage>
        <taxon>Eukaryota</taxon>
        <taxon>Fungi</taxon>
        <taxon>Dikarya</taxon>
        <taxon>Ascomycota</taxon>
        <taxon>Saccharomycotina</taxon>
        <taxon>Pichiomycetes</taxon>
        <taxon>Pichiales</taxon>
        <taxon>Pichiaceae</taxon>
        <taxon>Pichia</taxon>
    </lineage>
</organism>
<dbReference type="InterPro" id="IPR027417">
    <property type="entry name" value="P-loop_NTPase"/>
</dbReference>
<keyword evidence="2" id="KW-0547">Nucleotide-binding</keyword>
<dbReference type="Proteomes" id="UP000094455">
    <property type="component" value="Unassembled WGS sequence"/>
</dbReference>